<sequence>MLQECWTLKVKWDSELPASIWQKFQKWKDQLDRLKAIAVPRCMIEDPETSQNLSLHVFCDASKAAYATCIFLRSENENSASCQLVQARSRVATLKSFSIPRLELLACTIGARLARTVKEDLKLPSLPVFYWSDSTNALYWIKKSENWAVFVSNRVKEIRNLSNPDDWYYVPGSKNPADLPSRGCSVDVLAKSKWWEGPDWLRGPPKDWPIKEIYPDFEIVNTEKRKTVTSATNSETNKFKFFNDVSSFGKIVRIMAYVLRFCNNLKTNWMDPKKGKLEVAELYEAEKVILKEIQLETLAEEKQIKLNTMKGDDGLIRVETRVSCRKDLETFRYPILLPNTHQLVKKLIMEKHIELEHAGTQTLMSNLRESYWIIKSRKTIRQVVRSCITCKRFSARPLETVSIPLPEDRVRDAAIFEVCGVDLCGPLFLKENKKCWIVLFTCAIYRAVHLELITSLSTDSFILAFRRFIARRGRPTTIYSDNGKNFVGTFNALNSIDWDKIQDFALKIKIQWKFSPPSAPWWGGFWERLVGMLKNVLKKSSWKSKLK</sequence>
<dbReference type="InterPro" id="IPR036397">
    <property type="entry name" value="RNaseH_sf"/>
</dbReference>
<keyword evidence="3" id="KW-1185">Reference proteome</keyword>
<dbReference type="Gene3D" id="3.30.420.10">
    <property type="entry name" value="Ribonuclease H-like superfamily/Ribonuclease H"/>
    <property type="match status" value="1"/>
</dbReference>
<evidence type="ECO:0000313" key="2">
    <source>
        <dbReference type="EMBL" id="GFY33033.1"/>
    </source>
</evidence>
<dbReference type="PROSITE" id="PS50994">
    <property type="entry name" value="INTEGRASE"/>
    <property type="match status" value="1"/>
</dbReference>
<dbReference type="Proteomes" id="UP000887159">
    <property type="component" value="Unassembled WGS sequence"/>
</dbReference>
<dbReference type="InterPro" id="IPR001584">
    <property type="entry name" value="Integrase_cat-core"/>
</dbReference>
<dbReference type="InterPro" id="IPR041588">
    <property type="entry name" value="Integrase_H2C2"/>
</dbReference>
<name>A0A8X7BJ49_TRICX</name>
<evidence type="ECO:0000313" key="3">
    <source>
        <dbReference type="Proteomes" id="UP000887159"/>
    </source>
</evidence>
<dbReference type="InterPro" id="IPR008042">
    <property type="entry name" value="Retrotrans_Pao"/>
</dbReference>
<dbReference type="GO" id="GO:0003676">
    <property type="term" value="F:nucleic acid binding"/>
    <property type="evidence" value="ECO:0007669"/>
    <property type="project" value="InterPro"/>
</dbReference>
<gene>
    <name evidence="2" type="primary">AVEN_204428_1</name>
    <name evidence="2" type="ORF">TNCV_2229841</name>
</gene>
<comment type="caution">
    <text evidence="2">The sequence shown here is derived from an EMBL/GenBank/DDBJ whole genome shotgun (WGS) entry which is preliminary data.</text>
</comment>
<organism evidence="2 3">
    <name type="scientific">Trichonephila clavipes</name>
    <name type="common">Golden silk orbweaver</name>
    <name type="synonym">Nephila clavipes</name>
    <dbReference type="NCBI Taxonomy" id="2585209"/>
    <lineage>
        <taxon>Eukaryota</taxon>
        <taxon>Metazoa</taxon>
        <taxon>Ecdysozoa</taxon>
        <taxon>Arthropoda</taxon>
        <taxon>Chelicerata</taxon>
        <taxon>Arachnida</taxon>
        <taxon>Araneae</taxon>
        <taxon>Araneomorphae</taxon>
        <taxon>Entelegynae</taxon>
        <taxon>Araneoidea</taxon>
        <taxon>Nephilidae</taxon>
        <taxon>Trichonephila</taxon>
    </lineage>
</organism>
<dbReference type="AlphaFoldDB" id="A0A8X7BJ49"/>
<protein>
    <submittedName>
        <fullName evidence="2">Integrase catalytic domain-containing protein</fullName>
    </submittedName>
</protein>
<feature type="domain" description="Integrase catalytic" evidence="1">
    <location>
        <begin position="402"/>
        <end position="547"/>
    </location>
</feature>
<evidence type="ECO:0000259" key="1">
    <source>
        <dbReference type="PROSITE" id="PS50994"/>
    </source>
</evidence>
<dbReference type="SUPFAM" id="SSF53098">
    <property type="entry name" value="Ribonuclease H-like"/>
    <property type="match status" value="1"/>
</dbReference>
<proteinExistence type="predicted"/>
<dbReference type="PANTHER" id="PTHR47331">
    <property type="entry name" value="PHD-TYPE DOMAIN-CONTAINING PROTEIN"/>
    <property type="match status" value="1"/>
</dbReference>
<accession>A0A8X7BJ49</accession>
<reference evidence="2" key="1">
    <citation type="submission" date="2020-08" db="EMBL/GenBank/DDBJ databases">
        <title>Multicomponent nature underlies the extraordinary mechanical properties of spider dragline silk.</title>
        <authorList>
            <person name="Kono N."/>
            <person name="Nakamura H."/>
            <person name="Mori M."/>
            <person name="Yoshida Y."/>
            <person name="Ohtoshi R."/>
            <person name="Malay A.D."/>
            <person name="Moran D.A.P."/>
            <person name="Tomita M."/>
            <person name="Numata K."/>
            <person name="Arakawa K."/>
        </authorList>
    </citation>
    <scope>NUCLEOTIDE SEQUENCE</scope>
</reference>
<dbReference type="Pfam" id="PF17921">
    <property type="entry name" value="Integrase_H2C2"/>
    <property type="match status" value="1"/>
</dbReference>
<dbReference type="EMBL" id="BMAU01021407">
    <property type="protein sequence ID" value="GFY33033.1"/>
    <property type="molecule type" value="Genomic_DNA"/>
</dbReference>
<dbReference type="Gene3D" id="1.10.340.70">
    <property type="match status" value="1"/>
</dbReference>
<dbReference type="GO" id="GO:0015074">
    <property type="term" value="P:DNA integration"/>
    <property type="evidence" value="ECO:0007669"/>
    <property type="project" value="InterPro"/>
</dbReference>
<dbReference type="InterPro" id="IPR012337">
    <property type="entry name" value="RNaseH-like_sf"/>
</dbReference>
<dbReference type="Pfam" id="PF05380">
    <property type="entry name" value="Peptidase_A17"/>
    <property type="match status" value="1"/>
</dbReference>